<name>A0A0G0M3Y9_UNCC2</name>
<evidence type="ECO:0000313" key="2">
    <source>
        <dbReference type="EMBL" id="KKQ95070.1"/>
    </source>
</evidence>
<feature type="region of interest" description="Disordered" evidence="1">
    <location>
        <begin position="1"/>
        <end position="31"/>
    </location>
</feature>
<comment type="caution">
    <text evidence="2">The sequence shown here is derived from an EMBL/GenBank/DDBJ whole genome shotgun (WGS) entry which is preliminary data.</text>
</comment>
<gene>
    <name evidence="2" type="ORF">UT18_C0004G0022</name>
</gene>
<feature type="compositionally biased region" description="Polar residues" evidence="1">
    <location>
        <begin position="1"/>
        <end position="13"/>
    </location>
</feature>
<reference evidence="2" key="1">
    <citation type="journal article" date="2015" name="Nature">
        <title>rRNA introns, odd ribosomes, and small enigmatic genomes across a large radiation of phyla.</title>
        <authorList>
            <person name="Brown C.T."/>
            <person name="Hug L.A."/>
            <person name="Thomas B.C."/>
            <person name="Sharon I."/>
            <person name="Castelle C.J."/>
            <person name="Singh A."/>
            <person name="Wilkins M.J."/>
            <person name="Williams K.H."/>
            <person name="Banfield J.F."/>
        </authorList>
    </citation>
    <scope>NUCLEOTIDE SEQUENCE [LARGE SCALE GENOMIC DNA]</scope>
</reference>
<dbReference type="Proteomes" id="UP000034207">
    <property type="component" value="Unassembled WGS sequence"/>
</dbReference>
<dbReference type="STRING" id="1618345.UT18_C0004G0022"/>
<evidence type="ECO:0000313" key="3">
    <source>
        <dbReference type="Proteomes" id="UP000034207"/>
    </source>
</evidence>
<dbReference type="EMBL" id="LBVV01000004">
    <property type="protein sequence ID" value="KKQ95070.1"/>
    <property type="molecule type" value="Genomic_DNA"/>
</dbReference>
<accession>A0A0G0M3Y9</accession>
<organism evidence="2 3">
    <name type="scientific">candidate division CPR2 bacterium GW2011_GWC2_39_10</name>
    <dbReference type="NCBI Taxonomy" id="1618345"/>
    <lineage>
        <taxon>Bacteria</taxon>
        <taxon>Bacteria division CPR2</taxon>
    </lineage>
</organism>
<proteinExistence type="predicted"/>
<protein>
    <submittedName>
        <fullName evidence="2">Uncharacterized protein</fullName>
    </submittedName>
</protein>
<sequence length="109" mass="12169">MRNAASQIPSSPTELKKAIKKTKSPTRNPSLKDAAGEIVYADIFLTFKAIKVPTEKMLIKISVKNKIILKVPAASGLTLKIIKAKAEMLKIENIKYLTEKLFIIFIIEK</sequence>
<evidence type="ECO:0000256" key="1">
    <source>
        <dbReference type="SAM" id="MobiDB-lite"/>
    </source>
</evidence>
<dbReference type="AlphaFoldDB" id="A0A0G0M3Y9"/>